<name>A0A0W1A467_9GAMM</name>
<feature type="non-terminal residue" evidence="1">
    <location>
        <position position="1"/>
    </location>
</feature>
<keyword evidence="2" id="KW-1185">Reference proteome</keyword>
<accession>A0A0W1A467</accession>
<comment type="caution">
    <text evidence="1">The sequence shown here is derived from an EMBL/GenBank/DDBJ whole genome shotgun (WGS) entry which is preliminary data.</text>
</comment>
<dbReference type="AlphaFoldDB" id="A0A0W1A467"/>
<protein>
    <submittedName>
        <fullName evidence="1">Uncharacterized protein</fullName>
    </submittedName>
</protein>
<dbReference type="EMBL" id="LNZB01000054">
    <property type="protein sequence ID" value="KTD76102.1"/>
    <property type="molecule type" value="Genomic_DNA"/>
</dbReference>
<sequence length="66" mass="7878">IKLIDKVRIQSSIQKKYDKPQTPYQRLMASNCLTLDPKKSLQEQFITLDPFDLQEKIQKKLKLVFR</sequence>
<reference evidence="1 2" key="1">
    <citation type="submission" date="2015-11" db="EMBL/GenBank/DDBJ databases">
        <title>Genomic analysis of 38 Legionella species identifies large and diverse effector repertoires.</title>
        <authorList>
            <person name="Burstein D."/>
            <person name="Amaro F."/>
            <person name="Zusman T."/>
            <person name="Lifshitz Z."/>
            <person name="Cohen O."/>
            <person name="Gilbert J.A."/>
            <person name="Pupko T."/>
            <person name="Shuman H.A."/>
            <person name="Segal G."/>
        </authorList>
    </citation>
    <scope>NUCLEOTIDE SEQUENCE [LARGE SCALE GENOMIC DNA]</scope>
    <source>
        <strain evidence="1 2">ATCC 51914</strain>
    </source>
</reference>
<dbReference type="PATRIC" id="fig|66969.6.peg.2583"/>
<evidence type="ECO:0000313" key="2">
    <source>
        <dbReference type="Proteomes" id="UP000054729"/>
    </source>
</evidence>
<gene>
    <name evidence="1" type="ORF">Lwal_2377</name>
</gene>
<organism evidence="1 2">
    <name type="scientific">Legionella waltersii</name>
    <dbReference type="NCBI Taxonomy" id="66969"/>
    <lineage>
        <taxon>Bacteria</taxon>
        <taxon>Pseudomonadati</taxon>
        <taxon>Pseudomonadota</taxon>
        <taxon>Gammaproteobacteria</taxon>
        <taxon>Legionellales</taxon>
        <taxon>Legionellaceae</taxon>
        <taxon>Legionella</taxon>
    </lineage>
</organism>
<dbReference type="Proteomes" id="UP000054729">
    <property type="component" value="Unassembled WGS sequence"/>
</dbReference>
<proteinExistence type="predicted"/>
<evidence type="ECO:0000313" key="1">
    <source>
        <dbReference type="EMBL" id="KTD76102.1"/>
    </source>
</evidence>
<feature type="non-terminal residue" evidence="1">
    <location>
        <position position="66"/>
    </location>
</feature>